<evidence type="ECO:0000256" key="1">
    <source>
        <dbReference type="SAM" id="SignalP"/>
    </source>
</evidence>
<evidence type="ECO:0000313" key="4">
    <source>
        <dbReference type="Proteomes" id="UP001321125"/>
    </source>
</evidence>
<accession>A0ABT4IWT5</accession>
<feature type="signal peptide" evidence="1">
    <location>
        <begin position="1"/>
        <end position="25"/>
    </location>
</feature>
<proteinExistence type="predicted"/>
<dbReference type="Proteomes" id="UP001321125">
    <property type="component" value="Unassembled WGS sequence"/>
</dbReference>
<comment type="caution">
    <text evidence="3">The sequence shown here is derived from an EMBL/GenBank/DDBJ whole genome shotgun (WGS) entry which is preliminary data.</text>
</comment>
<name>A0ABT4IWT5_9GAMM</name>
<dbReference type="InterPro" id="IPR005074">
    <property type="entry name" value="Peptidase_C39"/>
</dbReference>
<sequence>MKLSRQLCSGMVSLFLVGNVMVAHAGQVAIFNRFGSFQVEAQSLQEKGWDRVVRQQYDFSCGSASVATLLTFHYQRETTEADVFESMIRAGDAEQIQRHGFSMLDMKRYLDAQGLNSDGFRISLDDFIRIGVPAITMVNTAGYKHFVVVKGVDANNILIGDPAAGTQVVPKDHFESLWDGTVLGVREEIEVARKNFNNEQDWAVRPASPLSVGVSRSSLGASLLTLPARNEMGR</sequence>
<protein>
    <submittedName>
        <fullName evidence="3">C39 family peptidase</fullName>
    </submittedName>
</protein>
<organism evidence="3 4">
    <name type="scientific">Vreelandella janggokensis</name>
    <dbReference type="NCBI Taxonomy" id="370767"/>
    <lineage>
        <taxon>Bacteria</taxon>
        <taxon>Pseudomonadati</taxon>
        <taxon>Pseudomonadota</taxon>
        <taxon>Gammaproteobacteria</taxon>
        <taxon>Oceanospirillales</taxon>
        <taxon>Halomonadaceae</taxon>
        <taxon>Vreelandella</taxon>
    </lineage>
</organism>
<feature type="domain" description="Peptidase C39" evidence="2">
    <location>
        <begin position="55"/>
        <end position="185"/>
    </location>
</feature>
<keyword evidence="4" id="KW-1185">Reference proteome</keyword>
<dbReference type="Gene3D" id="3.90.70.10">
    <property type="entry name" value="Cysteine proteinases"/>
    <property type="match status" value="1"/>
</dbReference>
<dbReference type="CDD" id="cd02423">
    <property type="entry name" value="Peptidase_C39G"/>
    <property type="match status" value="1"/>
</dbReference>
<gene>
    <name evidence="3" type="ORF">L0635_10975</name>
</gene>
<dbReference type="Pfam" id="PF03412">
    <property type="entry name" value="Peptidase_C39"/>
    <property type="match status" value="1"/>
</dbReference>
<dbReference type="RefSeq" id="WP_085920065.1">
    <property type="nucleotide sequence ID" value="NZ_JAKNQT010000002.1"/>
</dbReference>
<keyword evidence="1" id="KW-0732">Signal</keyword>
<feature type="chain" id="PRO_5046940727" evidence="1">
    <location>
        <begin position="26"/>
        <end position="234"/>
    </location>
</feature>
<evidence type="ECO:0000259" key="2">
    <source>
        <dbReference type="PROSITE" id="PS50990"/>
    </source>
</evidence>
<dbReference type="PROSITE" id="PS50990">
    <property type="entry name" value="PEPTIDASE_C39"/>
    <property type="match status" value="1"/>
</dbReference>
<evidence type="ECO:0000313" key="3">
    <source>
        <dbReference type="EMBL" id="MCZ0927608.1"/>
    </source>
</evidence>
<dbReference type="EMBL" id="JAKNQU010000003">
    <property type="protein sequence ID" value="MCZ0927608.1"/>
    <property type="molecule type" value="Genomic_DNA"/>
</dbReference>
<reference evidence="3 4" key="1">
    <citation type="submission" date="2022-02" db="EMBL/GenBank/DDBJ databases">
        <title>Study of halophilic communities from a Mexican lake.</title>
        <authorList>
            <person name="Hernandez-Soto L.M."/>
            <person name="Martinez-Abarca F."/>
            <person name="Ramirez-Saad H.C."/>
            <person name="Aguirre-Garrido J.F."/>
        </authorList>
    </citation>
    <scope>NUCLEOTIDE SEQUENCE [LARGE SCALE GENOMIC DNA]</scope>
    <source>
        <strain evidence="3 4">Hjan13</strain>
    </source>
</reference>